<dbReference type="RefSeq" id="WP_182166139.1">
    <property type="nucleotide sequence ID" value="NZ_JACFXV010000056.1"/>
</dbReference>
<accession>A0A839AHC9</accession>
<organism evidence="1 2">
    <name type="scientific">Stappia albiluteola</name>
    <dbReference type="NCBI Taxonomy" id="2758565"/>
    <lineage>
        <taxon>Bacteria</taxon>
        <taxon>Pseudomonadati</taxon>
        <taxon>Pseudomonadota</taxon>
        <taxon>Alphaproteobacteria</taxon>
        <taxon>Hyphomicrobiales</taxon>
        <taxon>Stappiaceae</taxon>
        <taxon>Stappia</taxon>
    </lineage>
</organism>
<protein>
    <submittedName>
        <fullName evidence="1">Phage morphogenesis protein</fullName>
    </submittedName>
</protein>
<keyword evidence="2" id="KW-1185">Reference proteome</keyword>
<sequence>MPGKTKSLKWFGKAVTAKMRAAQQTGVNQTMAAAAAEAKRNHDWQNRTGVLEGAIDIVRFAEPVTDGVRGTWGARDVAYARIHELGGTIRPVQAKFLAIPVSAEAERAGSPRRMGELAYAQSLKGQPLLVDRNSGDVHWILKTEVKIPARPYLRPAADKEYPKLARRIKKAFERSGQGS</sequence>
<comment type="caution">
    <text evidence="1">The sequence shown here is derived from an EMBL/GenBank/DDBJ whole genome shotgun (WGS) entry which is preliminary data.</text>
</comment>
<proteinExistence type="predicted"/>
<name>A0A839AHC9_9HYPH</name>
<dbReference type="Proteomes" id="UP000541109">
    <property type="component" value="Unassembled WGS sequence"/>
</dbReference>
<gene>
    <name evidence="1" type="ORF">H2509_13535</name>
</gene>
<dbReference type="AlphaFoldDB" id="A0A839AHC9"/>
<evidence type="ECO:0000313" key="1">
    <source>
        <dbReference type="EMBL" id="MBA5778147.1"/>
    </source>
</evidence>
<dbReference type="EMBL" id="JACFXV010000056">
    <property type="protein sequence ID" value="MBA5778147.1"/>
    <property type="molecule type" value="Genomic_DNA"/>
</dbReference>
<evidence type="ECO:0000313" key="2">
    <source>
        <dbReference type="Proteomes" id="UP000541109"/>
    </source>
</evidence>
<reference evidence="1 2" key="1">
    <citation type="submission" date="2020-07" db="EMBL/GenBank/DDBJ databases">
        <title>Stappia sp., F7233, whole genome shotgun sequencing project.</title>
        <authorList>
            <person name="Jiang S."/>
            <person name="Liu Z.W."/>
            <person name="Du Z.J."/>
        </authorList>
    </citation>
    <scope>NUCLEOTIDE SEQUENCE [LARGE SCALE GENOMIC DNA]</scope>
    <source>
        <strain evidence="1 2">F7233</strain>
    </source>
</reference>